<comment type="similarity">
    <text evidence="2">Belongs to the ABC transporter superfamily.</text>
</comment>
<sequence length="323" mass="35916">MPEPILALDDLTMRYHTRRGSVAAVEEVSFSLPEGASLGLVGESGCGKTSVAMSIMKLLPDNAEVVKGSIRIQGRNLVPLSEDEMRHVRWREISMIFQAAMNAWNPVLTVGDQIVEAIQAHEPRVTDDEARARVGELFEMVGLDRSRINQYPHEYSGGMKQRAVIAMALASRPRLVIADEPTTALDVIVQDRILKEIDRVRRELHMSMIYISHDIAVIAEVSDLVGVMYAGRLVEVGPGQAVFHRPIHPYTDGLMQAFPSIRGEKRELRSIPGEPPNLLEPPAGCPFHPRCPLATDRCRAEVPGLVEYEPQHRAACWHPIGFE</sequence>
<evidence type="ECO:0000256" key="8">
    <source>
        <dbReference type="ARBA" id="ARBA00022967"/>
    </source>
</evidence>
<evidence type="ECO:0000256" key="2">
    <source>
        <dbReference type="ARBA" id="ARBA00005417"/>
    </source>
</evidence>
<dbReference type="SMART" id="SM00382">
    <property type="entry name" value="AAA"/>
    <property type="match status" value="1"/>
</dbReference>
<evidence type="ECO:0000259" key="10">
    <source>
        <dbReference type="PROSITE" id="PS50893"/>
    </source>
</evidence>
<dbReference type="Pfam" id="PF08352">
    <property type="entry name" value="oligo_HPY"/>
    <property type="match status" value="1"/>
</dbReference>
<dbReference type="InterPro" id="IPR050388">
    <property type="entry name" value="ABC_Ni/Peptide_Import"/>
</dbReference>
<keyword evidence="5" id="KW-0997">Cell inner membrane</keyword>
<dbReference type="NCBIfam" id="TIGR01727">
    <property type="entry name" value="oligo_HPY"/>
    <property type="match status" value="1"/>
</dbReference>
<dbReference type="PANTHER" id="PTHR43297:SF14">
    <property type="entry name" value="ATPASE AAA-TYPE CORE DOMAIN-CONTAINING PROTEIN"/>
    <property type="match status" value="1"/>
</dbReference>
<dbReference type="GO" id="GO:0005524">
    <property type="term" value="F:ATP binding"/>
    <property type="evidence" value="ECO:0007669"/>
    <property type="project" value="UniProtKB-KW"/>
</dbReference>
<dbReference type="InterPro" id="IPR013563">
    <property type="entry name" value="Oligopep_ABC_C"/>
</dbReference>
<evidence type="ECO:0000256" key="1">
    <source>
        <dbReference type="ARBA" id="ARBA00004202"/>
    </source>
</evidence>
<dbReference type="GO" id="GO:0005886">
    <property type="term" value="C:plasma membrane"/>
    <property type="evidence" value="ECO:0007669"/>
    <property type="project" value="UniProtKB-SubCell"/>
</dbReference>
<keyword evidence="6" id="KW-0547">Nucleotide-binding</keyword>
<protein>
    <submittedName>
        <fullName evidence="11">Peptide ABC transporter ATPase</fullName>
    </submittedName>
</protein>
<evidence type="ECO:0000256" key="4">
    <source>
        <dbReference type="ARBA" id="ARBA00022475"/>
    </source>
</evidence>
<dbReference type="InterPro" id="IPR003439">
    <property type="entry name" value="ABC_transporter-like_ATP-bd"/>
</dbReference>
<reference evidence="12" key="1">
    <citation type="submission" date="2015-07" db="EMBL/GenBank/DDBJ databases">
        <title>Complete genome sequence and phylogenetic analysis of Limnochorda pilosa.</title>
        <authorList>
            <person name="Watanabe M."/>
            <person name="Kojima H."/>
            <person name="Fukui M."/>
        </authorList>
    </citation>
    <scope>NUCLEOTIDE SEQUENCE [LARGE SCALE GENOMIC DNA]</scope>
    <source>
        <strain evidence="12">HC45</strain>
    </source>
</reference>
<keyword evidence="8" id="KW-1278">Translocase</keyword>
<evidence type="ECO:0000256" key="3">
    <source>
        <dbReference type="ARBA" id="ARBA00022448"/>
    </source>
</evidence>
<dbReference type="GO" id="GO:0015833">
    <property type="term" value="P:peptide transport"/>
    <property type="evidence" value="ECO:0007669"/>
    <property type="project" value="InterPro"/>
</dbReference>
<keyword evidence="4" id="KW-1003">Cell membrane</keyword>
<evidence type="ECO:0000313" key="12">
    <source>
        <dbReference type="Proteomes" id="UP000065807"/>
    </source>
</evidence>
<dbReference type="PROSITE" id="PS00211">
    <property type="entry name" value="ABC_TRANSPORTER_1"/>
    <property type="match status" value="1"/>
</dbReference>
<dbReference type="AlphaFoldDB" id="A0A0K2SHR3"/>
<dbReference type="GO" id="GO:0016887">
    <property type="term" value="F:ATP hydrolysis activity"/>
    <property type="evidence" value="ECO:0007669"/>
    <property type="project" value="InterPro"/>
</dbReference>
<reference evidence="12" key="2">
    <citation type="journal article" date="2016" name="Int. J. Syst. Evol. Microbiol.">
        <title>Complete genome sequence and cell structure of Limnochorda pilosa, a Gram-negative spore-former within the phylum Firmicutes.</title>
        <authorList>
            <person name="Watanabe M."/>
            <person name="Kojima H."/>
            <person name="Fukui M."/>
        </authorList>
    </citation>
    <scope>NUCLEOTIDE SEQUENCE [LARGE SCALE GENOMIC DNA]</scope>
    <source>
        <strain evidence="12">HC45</strain>
    </source>
</reference>
<evidence type="ECO:0000313" key="11">
    <source>
        <dbReference type="EMBL" id="BAS26577.1"/>
    </source>
</evidence>
<dbReference type="SUPFAM" id="SSF52540">
    <property type="entry name" value="P-loop containing nucleoside triphosphate hydrolases"/>
    <property type="match status" value="1"/>
</dbReference>
<dbReference type="Pfam" id="PF00005">
    <property type="entry name" value="ABC_tran"/>
    <property type="match status" value="1"/>
</dbReference>
<dbReference type="CDD" id="cd03257">
    <property type="entry name" value="ABC_NikE_OppD_transporters"/>
    <property type="match status" value="1"/>
</dbReference>
<evidence type="ECO:0000256" key="9">
    <source>
        <dbReference type="ARBA" id="ARBA00023136"/>
    </source>
</evidence>
<dbReference type="RefSeq" id="WP_068134347.1">
    <property type="nucleotide sequence ID" value="NZ_AP014924.1"/>
</dbReference>
<dbReference type="OrthoDB" id="9806285at2"/>
<dbReference type="InterPro" id="IPR027417">
    <property type="entry name" value="P-loop_NTPase"/>
</dbReference>
<evidence type="ECO:0000256" key="6">
    <source>
        <dbReference type="ARBA" id="ARBA00022741"/>
    </source>
</evidence>
<name>A0A0K2SHR3_LIMPI</name>
<organism evidence="11 12">
    <name type="scientific">Limnochorda pilosa</name>
    <dbReference type="NCBI Taxonomy" id="1555112"/>
    <lineage>
        <taxon>Bacteria</taxon>
        <taxon>Bacillati</taxon>
        <taxon>Bacillota</taxon>
        <taxon>Limnochordia</taxon>
        <taxon>Limnochordales</taxon>
        <taxon>Limnochordaceae</taxon>
        <taxon>Limnochorda</taxon>
    </lineage>
</organism>
<feature type="domain" description="ABC transporter" evidence="10">
    <location>
        <begin position="6"/>
        <end position="255"/>
    </location>
</feature>
<dbReference type="STRING" id="1555112.LIP_0720"/>
<dbReference type="EMBL" id="AP014924">
    <property type="protein sequence ID" value="BAS26577.1"/>
    <property type="molecule type" value="Genomic_DNA"/>
</dbReference>
<proteinExistence type="inferred from homology"/>
<keyword evidence="9" id="KW-0472">Membrane</keyword>
<keyword evidence="12" id="KW-1185">Reference proteome</keyword>
<keyword evidence="7" id="KW-0067">ATP-binding</keyword>
<evidence type="ECO:0000256" key="7">
    <source>
        <dbReference type="ARBA" id="ARBA00022840"/>
    </source>
</evidence>
<dbReference type="InterPro" id="IPR017871">
    <property type="entry name" value="ABC_transporter-like_CS"/>
</dbReference>
<gene>
    <name evidence="11" type="ORF">LIP_0720</name>
</gene>
<comment type="subcellular location">
    <subcellularLocation>
        <location evidence="1">Cell membrane</location>
        <topology evidence="1">Peripheral membrane protein</topology>
    </subcellularLocation>
</comment>
<evidence type="ECO:0000256" key="5">
    <source>
        <dbReference type="ARBA" id="ARBA00022519"/>
    </source>
</evidence>
<dbReference type="PROSITE" id="PS50893">
    <property type="entry name" value="ABC_TRANSPORTER_2"/>
    <property type="match status" value="1"/>
</dbReference>
<dbReference type="Gene3D" id="3.40.50.300">
    <property type="entry name" value="P-loop containing nucleotide triphosphate hydrolases"/>
    <property type="match status" value="1"/>
</dbReference>
<accession>A0A0K2SHR3</accession>
<dbReference type="FunFam" id="3.40.50.300:FF:000016">
    <property type="entry name" value="Oligopeptide ABC transporter ATP-binding component"/>
    <property type="match status" value="1"/>
</dbReference>
<dbReference type="InterPro" id="IPR003593">
    <property type="entry name" value="AAA+_ATPase"/>
</dbReference>
<dbReference type="KEGG" id="lpil:LIP_0720"/>
<keyword evidence="3" id="KW-0813">Transport</keyword>
<dbReference type="PANTHER" id="PTHR43297">
    <property type="entry name" value="OLIGOPEPTIDE TRANSPORT ATP-BINDING PROTEIN APPD"/>
    <property type="match status" value="1"/>
</dbReference>
<dbReference type="Proteomes" id="UP000065807">
    <property type="component" value="Chromosome"/>
</dbReference>